<dbReference type="Proteomes" id="UP000632322">
    <property type="component" value="Unassembled WGS sequence"/>
</dbReference>
<evidence type="ECO:0000259" key="2">
    <source>
        <dbReference type="Pfam" id="PF00107"/>
    </source>
</evidence>
<dbReference type="EMBL" id="BMJG01000011">
    <property type="protein sequence ID" value="GGC44114.1"/>
    <property type="molecule type" value="Genomic_DNA"/>
</dbReference>
<dbReference type="Gene3D" id="3.90.180.10">
    <property type="entry name" value="Medium-chain alcohol dehydrogenases, catalytic domain"/>
    <property type="match status" value="1"/>
</dbReference>
<organism evidence="3 4">
    <name type="scientific">Brevibacterium sediminis</name>
    <dbReference type="NCBI Taxonomy" id="1857024"/>
    <lineage>
        <taxon>Bacteria</taxon>
        <taxon>Bacillati</taxon>
        <taxon>Actinomycetota</taxon>
        <taxon>Actinomycetes</taxon>
        <taxon>Micrococcales</taxon>
        <taxon>Brevibacteriaceae</taxon>
        <taxon>Brevibacterium</taxon>
    </lineage>
</organism>
<keyword evidence="1" id="KW-0521">NADP</keyword>
<dbReference type="SUPFAM" id="SSF51735">
    <property type="entry name" value="NAD(P)-binding Rossmann-fold domains"/>
    <property type="match status" value="1"/>
</dbReference>
<dbReference type="InterPro" id="IPR051603">
    <property type="entry name" value="Zinc-ADH_QOR/CCCR"/>
</dbReference>
<dbReference type="Gene3D" id="3.40.50.720">
    <property type="entry name" value="NAD(P)-binding Rossmann-like Domain"/>
    <property type="match status" value="1"/>
</dbReference>
<dbReference type="PANTHER" id="PTHR44154:SF1">
    <property type="entry name" value="QUINONE OXIDOREDUCTASE"/>
    <property type="match status" value="1"/>
</dbReference>
<keyword evidence="4" id="KW-1185">Reference proteome</keyword>
<protein>
    <recommendedName>
        <fullName evidence="2">Alcohol dehydrogenase-like C-terminal domain-containing protein</fullName>
    </recommendedName>
</protein>
<dbReference type="PANTHER" id="PTHR44154">
    <property type="entry name" value="QUINONE OXIDOREDUCTASE"/>
    <property type="match status" value="1"/>
</dbReference>
<dbReference type="InterPro" id="IPR013149">
    <property type="entry name" value="ADH-like_C"/>
</dbReference>
<sequence length="193" mass="19902">MTGGAGAVGHAAIQLARWSGAEVITTVSSRRKAALASAAGADHVINYREGAAAAEIRKIAANGVDQIVEVAPSANAALDSQVLANHGTVAVYATEGQPLNLDVWPHLATNTRYQFVLLYTVGNTALRAAADDIVNALKDRALPVGEEAGLPLTRFELDRTSDAHDAVQANAIGKVLIDVSSHPFGADTTAGAE</sequence>
<proteinExistence type="predicted"/>
<evidence type="ECO:0000256" key="1">
    <source>
        <dbReference type="ARBA" id="ARBA00022857"/>
    </source>
</evidence>
<dbReference type="InterPro" id="IPR036291">
    <property type="entry name" value="NAD(P)-bd_dom_sf"/>
</dbReference>
<name>A0ABQ1MNX2_9MICO</name>
<gene>
    <name evidence="3" type="ORF">GCM10010974_28100</name>
</gene>
<dbReference type="Pfam" id="PF00107">
    <property type="entry name" value="ADH_zinc_N"/>
    <property type="match status" value="1"/>
</dbReference>
<reference evidence="4" key="1">
    <citation type="journal article" date="2019" name="Int. J. Syst. Evol. Microbiol.">
        <title>The Global Catalogue of Microorganisms (GCM) 10K type strain sequencing project: providing services to taxonomists for standard genome sequencing and annotation.</title>
        <authorList>
            <consortium name="The Broad Institute Genomics Platform"/>
            <consortium name="The Broad Institute Genome Sequencing Center for Infectious Disease"/>
            <person name="Wu L."/>
            <person name="Ma J."/>
        </authorList>
    </citation>
    <scope>NUCLEOTIDE SEQUENCE [LARGE SCALE GENOMIC DNA]</scope>
    <source>
        <strain evidence="4">CGMCC 1.15472</strain>
    </source>
</reference>
<evidence type="ECO:0000313" key="3">
    <source>
        <dbReference type="EMBL" id="GGC44114.1"/>
    </source>
</evidence>
<feature type="domain" description="Alcohol dehydrogenase-like C-terminal" evidence="2">
    <location>
        <begin position="7"/>
        <end position="123"/>
    </location>
</feature>
<accession>A0ABQ1MNX2</accession>
<comment type="caution">
    <text evidence="3">The sequence shown here is derived from an EMBL/GenBank/DDBJ whole genome shotgun (WGS) entry which is preliminary data.</text>
</comment>
<evidence type="ECO:0000313" key="4">
    <source>
        <dbReference type="Proteomes" id="UP000632322"/>
    </source>
</evidence>